<dbReference type="CDD" id="cd19104">
    <property type="entry name" value="AKR_unchar"/>
    <property type="match status" value="1"/>
</dbReference>
<dbReference type="Pfam" id="PF00248">
    <property type="entry name" value="Aldo_ket_red"/>
    <property type="match status" value="1"/>
</dbReference>
<dbReference type="AlphaFoldDB" id="A0A0R2PMU4"/>
<dbReference type="InterPro" id="IPR023210">
    <property type="entry name" value="NADP_OxRdtase_dom"/>
</dbReference>
<dbReference type="PANTHER" id="PTHR43312">
    <property type="entry name" value="D-THREO-ALDOSE 1-DEHYDROGENASE"/>
    <property type="match status" value="1"/>
</dbReference>
<name>A0A0R2PMU4_9GAMM</name>
<dbReference type="InterPro" id="IPR036812">
    <property type="entry name" value="NAD(P)_OxRdtase_dom_sf"/>
</dbReference>
<organism evidence="2 3">
    <name type="scientific">SAR86 cluster bacterium BACL1 MAG-120920-bin57</name>
    <dbReference type="NCBI Taxonomy" id="1655571"/>
    <lineage>
        <taxon>Bacteria</taxon>
        <taxon>Pseudomonadati</taxon>
        <taxon>Pseudomonadota</taxon>
        <taxon>Gammaproteobacteria</taxon>
        <taxon>SAR86 cluster</taxon>
    </lineage>
</organism>
<dbReference type="Gene3D" id="3.20.20.100">
    <property type="entry name" value="NADP-dependent oxidoreductase domain"/>
    <property type="match status" value="1"/>
</dbReference>
<dbReference type="InterPro" id="IPR053135">
    <property type="entry name" value="AKR2_Oxidoreductase"/>
</dbReference>
<sequence>MHFKDFQPFSKVSALTLGGGGIGQVWGETTREESIKTVHAALEHGINHFDVAPMYGRGEAERVLGESLQGKQKDDLFFTTKCQLGTLPDDQVYDKLNASLSKSLENMGLEKVNLFLLHSQLIEDDCKLFQFDELRAKSTTTLSCFFNSVIPAFERLQQEGKIDHWGIGGLGQEEAIKQALAHDKPPSAVQCVVNLLNSAGAIGYVSENFDPNSVLSACQNHNIPILAIRAVQAGALTSSMDRKPHASGFDKRDFEDFELAKPFRNLANDWHVSPASLAHRYALSIQDVASVILGVKNRKELLECLEAESQGILSKVEIQQIENCIKEG</sequence>
<evidence type="ECO:0000313" key="2">
    <source>
        <dbReference type="EMBL" id="KRO38272.1"/>
    </source>
</evidence>
<accession>A0A0R2PMU4</accession>
<comment type="caution">
    <text evidence="2">The sequence shown here is derived from an EMBL/GenBank/DDBJ whole genome shotgun (WGS) entry which is preliminary data.</text>
</comment>
<evidence type="ECO:0000259" key="1">
    <source>
        <dbReference type="Pfam" id="PF00248"/>
    </source>
</evidence>
<protein>
    <submittedName>
        <fullName evidence="2">Oxidoreductase</fullName>
    </submittedName>
</protein>
<gene>
    <name evidence="2" type="ORF">ABR63_00660</name>
</gene>
<proteinExistence type="predicted"/>
<dbReference type="EMBL" id="LIAV01000355">
    <property type="protein sequence ID" value="KRO38272.1"/>
    <property type="molecule type" value="Genomic_DNA"/>
</dbReference>
<evidence type="ECO:0000313" key="3">
    <source>
        <dbReference type="Proteomes" id="UP000050874"/>
    </source>
</evidence>
<dbReference type="SUPFAM" id="SSF51430">
    <property type="entry name" value="NAD(P)-linked oxidoreductase"/>
    <property type="match status" value="1"/>
</dbReference>
<dbReference type="Proteomes" id="UP000050874">
    <property type="component" value="Unassembled WGS sequence"/>
</dbReference>
<feature type="domain" description="NADP-dependent oxidoreductase" evidence="1">
    <location>
        <begin position="15"/>
        <end position="325"/>
    </location>
</feature>
<reference evidence="3" key="1">
    <citation type="submission" date="2015-10" db="EMBL/GenBank/DDBJ databases">
        <title>Metagenome-Assembled Genomes uncover a global brackish microbiome.</title>
        <authorList>
            <person name="Hugerth L.W."/>
            <person name="Larsson J."/>
            <person name="Alneberg J."/>
            <person name="Lindh M.V."/>
            <person name="Legrand C."/>
            <person name="Pinhassi J."/>
            <person name="Andersson A."/>
        </authorList>
    </citation>
    <scope>NUCLEOTIDE SEQUENCE [LARGE SCALE GENOMIC DNA]</scope>
</reference>
<dbReference type="PANTHER" id="PTHR43312:SF1">
    <property type="entry name" value="NADP-DEPENDENT OXIDOREDUCTASE DOMAIN-CONTAINING PROTEIN"/>
    <property type="match status" value="1"/>
</dbReference>